<dbReference type="Pfam" id="PF20150">
    <property type="entry name" value="2EXR"/>
    <property type="match status" value="1"/>
</dbReference>
<accession>A0AAN6TQR3</accession>
<dbReference type="RefSeq" id="XP_062642637.1">
    <property type="nucleotide sequence ID" value="XM_062795809.1"/>
</dbReference>
<dbReference type="GeneID" id="87832577"/>
<proteinExistence type="predicted"/>
<name>A0AAN6TQR3_9PEZI</name>
<evidence type="ECO:0000313" key="3">
    <source>
        <dbReference type="EMBL" id="KAK4118864.1"/>
    </source>
</evidence>
<feature type="domain" description="2EXR" evidence="2">
    <location>
        <begin position="67"/>
        <end position="110"/>
    </location>
</feature>
<dbReference type="InterPro" id="IPR045518">
    <property type="entry name" value="2EXR"/>
</dbReference>
<dbReference type="PANTHER" id="PTHR35910">
    <property type="entry name" value="2EXR DOMAIN-CONTAINING PROTEIN"/>
    <property type="match status" value="1"/>
</dbReference>
<keyword evidence="4" id="KW-1185">Reference proteome</keyword>
<sequence length="200" mass="22537">MAGARRASAVLNAKKLRDHYEHQQQHGRVPPPPPHPISSFELGFGNPPSSPVPSRSVANGPLARLFSSTPVPATLQACREARNLKLYARAFCEIDAEGRYVWVNWDMDIISIGTSYFEYFHPPAPPIKRFKFERANSESEGGFFSRSEVKELDAFVNIMEIFVVCADGGREWHGALEDHHSHWRCGEENVYLIDPYGGIR</sequence>
<protein>
    <recommendedName>
        <fullName evidence="2">2EXR domain-containing protein</fullName>
    </recommendedName>
</protein>
<evidence type="ECO:0000259" key="2">
    <source>
        <dbReference type="Pfam" id="PF20150"/>
    </source>
</evidence>
<organism evidence="3 4">
    <name type="scientific">Parathielavia appendiculata</name>
    <dbReference type="NCBI Taxonomy" id="2587402"/>
    <lineage>
        <taxon>Eukaryota</taxon>
        <taxon>Fungi</taxon>
        <taxon>Dikarya</taxon>
        <taxon>Ascomycota</taxon>
        <taxon>Pezizomycotina</taxon>
        <taxon>Sordariomycetes</taxon>
        <taxon>Sordariomycetidae</taxon>
        <taxon>Sordariales</taxon>
        <taxon>Chaetomiaceae</taxon>
        <taxon>Parathielavia</taxon>
    </lineage>
</organism>
<dbReference type="PANTHER" id="PTHR35910:SF1">
    <property type="entry name" value="2EXR DOMAIN-CONTAINING PROTEIN"/>
    <property type="match status" value="1"/>
</dbReference>
<reference evidence="3" key="2">
    <citation type="submission" date="2023-05" db="EMBL/GenBank/DDBJ databases">
        <authorList>
            <consortium name="Lawrence Berkeley National Laboratory"/>
            <person name="Steindorff A."/>
            <person name="Hensen N."/>
            <person name="Bonometti L."/>
            <person name="Westerberg I."/>
            <person name="Brannstrom I.O."/>
            <person name="Guillou S."/>
            <person name="Cros-Aarteil S."/>
            <person name="Calhoun S."/>
            <person name="Haridas S."/>
            <person name="Kuo A."/>
            <person name="Mondo S."/>
            <person name="Pangilinan J."/>
            <person name="Riley R."/>
            <person name="Labutti K."/>
            <person name="Andreopoulos B."/>
            <person name="Lipzen A."/>
            <person name="Chen C."/>
            <person name="Yanf M."/>
            <person name="Daum C."/>
            <person name="Ng V."/>
            <person name="Clum A."/>
            <person name="Ohm R."/>
            <person name="Martin F."/>
            <person name="Silar P."/>
            <person name="Natvig D."/>
            <person name="Lalanne C."/>
            <person name="Gautier V."/>
            <person name="Ament-Velasquez S.L."/>
            <person name="Kruys A."/>
            <person name="Hutchinson M.I."/>
            <person name="Powell A.J."/>
            <person name="Barry K."/>
            <person name="Miller A.N."/>
            <person name="Grigoriev I.V."/>
            <person name="Debuchy R."/>
            <person name="Gladieux P."/>
            <person name="Thoren M.H."/>
            <person name="Johannesson H."/>
        </authorList>
    </citation>
    <scope>NUCLEOTIDE SEQUENCE</scope>
    <source>
        <strain evidence="3">CBS 731.68</strain>
    </source>
</reference>
<comment type="caution">
    <text evidence="3">The sequence shown here is derived from an EMBL/GenBank/DDBJ whole genome shotgun (WGS) entry which is preliminary data.</text>
</comment>
<evidence type="ECO:0000256" key="1">
    <source>
        <dbReference type="SAM" id="MobiDB-lite"/>
    </source>
</evidence>
<dbReference type="AlphaFoldDB" id="A0AAN6TQR3"/>
<dbReference type="Proteomes" id="UP001302602">
    <property type="component" value="Unassembled WGS sequence"/>
</dbReference>
<reference evidence="3" key="1">
    <citation type="journal article" date="2023" name="Mol. Phylogenet. Evol.">
        <title>Genome-scale phylogeny and comparative genomics of the fungal order Sordariales.</title>
        <authorList>
            <person name="Hensen N."/>
            <person name="Bonometti L."/>
            <person name="Westerberg I."/>
            <person name="Brannstrom I.O."/>
            <person name="Guillou S."/>
            <person name="Cros-Aarteil S."/>
            <person name="Calhoun S."/>
            <person name="Haridas S."/>
            <person name="Kuo A."/>
            <person name="Mondo S."/>
            <person name="Pangilinan J."/>
            <person name="Riley R."/>
            <person name="LaButti K."/>
            <person name="Andreopoulos B."/>
            <person name="Lipzen A."/>
            <person name="Chen C."/>
            <person name="Yan M."/>
            <person name="Daum C."/>
            <person name="Ng V."/>
            <person name="Clum A."/>
            <person name="Steindorff A."/>
            <person name="Ohm R.A."/>
            <person name="Martin F."/>
            <person name="Silar P."/>
            <person name="Natvig D.O."/>
            <person name="Lalanne C."/>
            <person name="Gautier V."/>
            <person name="Ament-Velasquez S.L."/>
            <person name="Kruys A."/>
            <person name="Hutchinson M.I."/>
            <person name="Powell A.J."/>
            <person name="Barry K."/>
            <person name="Miller A.N."/>
            <person name="Grigoriev I.V."/>
            <person name="Debuchy R."/>
            <person name="Gladieux P."/>
            <person name="Hiltunen Thoren M."/>
            <person name="Johannesson H."/>
        </authorList>
    </citation>
    <scope>NUCLEOTIDE SEQUENCE</scope>
    <source>
        <strain evidence="3">CBS 731.68</strain>
    </source>
</reference>
<gene>
    <name evidence="3" type="ORF">N657DRAFT_675269</name>
</gene>
<dbReference type="EMBL" id="MU853258">
    <property type="protein sequence ID" value="KAK4118864.1"/>
    <property type="molecule type" value="Genomic_DNA"/>
</dbReference>
<evidence type="ECO:0000313" key="4">
    <source>
        <dbReference type="Proteomes" id="UP001302602"/>
    </source>
</evidence>
<feature type="region of interest" description="Disordered" evidence="1">
    <location>
        <begin position="16"/>
        <end position="37"/>
    </location>
</feature>